<accession>A0ABP0Y9A7</accession>
<dbReference type="Proteomes" id="UP001642487">
    <property type="component" value="Chromosome 3"/>
</dbReference>
<keyword evidence="2" id="KW-1185">Reference proteome</keyword>
<protein>
    <submittedName>
        <fullName evidence="1">Uncharacterized protein</fullName>
    </submittedName>
</protein>
<evidence type="ECO:0000313" key="2">
    <source>
        <dbReference type="Proteomes" id="UP001642487"/>
    </source>
</evidence>
<proteinExistence type="predicted"/>
<name>A0ABP0Y9A7_9ROSI</name>
<evidence type="ECO:0000313" key="1">
    <source>
        <dbReference type="EMBL" id="CAK9317044.1"/>
    </source>
</evidence>
<sequence length="189" mass="21639">MKSPSSHEFWHPPTKSWKMNSNASWSEELVVVHWKIKVLEMKAIGEGLKALRSQFEIVILPFLVESDYAEAIASLYEIESDLSDIKSVACSVLKLVEDFENIHFSKFGSSMSTSRPFALHTTINTAISILKPLHVQLPLSTLQIWKIRLNVLKLNVGHNCIGLDLWIRNELEELNFVYRSCLRTLPLFD</sequence>
<dbReference type="EMBL" id="OZ021737">
    <property type="protein sequence ID" value="CAK9317044.1"/>
    <property type="molecule type" value="Genomic_DNA"/>
</dbReference>
<organism evidence="1 2">
    <name type="scientific">Citrullus colocynthis</name>
    <name type="common">colocynth</name>
    <dbReference type="NCBI Taxonomy" id="252529"/>
    <lineage>
        <taxon>Eukaryota</taxon>
        <taxon>Viridiplantae</taxon>
        <taxon>Streptophyta</taxon>
        <taxon>Embryophyta</taxon>
        <taxon>Tracheophyta</taxon>
        <taxon>Spermatophyta</taxon>
        <taxon>Magnoliopsida</taxon>
        <taxon>eudicotyledons</taxon>
        <taxon>Gunneridae</taxon>
        <taxon>Pentapetalae</taxon>
        <taxon>rosids</taxon>
        <taxon>fabids</taxon>
        <taxon>Cucurbitales</taxon>
        <taxon>Cucurbitaceae</taxon>
        <taxon>Benincaseae</taxon>
        <taxon>Citrullus</taxon>
    </lineage>
</organism>
<reference evidence="1 2" key="1">
    <citation type="submission" date="2024-03" db="EMBL/GenBank/DDBJ databases">
        <authorList>
            <person name="Gkanogiannis A."/>
            <person name="Becerra Lopez-Lavalle L."/>
        </authorList>
    </citation>
    <scope>NUCLEOTIDE SEQUENCE [LARGE SCALE GENOMIC DNA]</scope>
</reference>
<gene>
    <name evidence="1" type="ORF">CITCOLO1_LOCUS8933</name>
</gene>